<evidence type="ECO:0000256" key="1">
    <source>
        <dbReference type="SAM" id="MobiDB-lite"/>
    </source>
</evidence>
<feature type="region of interest" description="Disordered" evidence="1">
    <location>
        <begin position="258"/>
        <end position="318"/>
    </location>
</feature>
<keyword evidence="2" id="KW-0732">Signal</keyword>
<dbReference type="RefSeq" id="WP_210968986.1">
    <property type="nucleotide sequence ID" value="NZ_JAGPXE010000002.1"/>
</dbReference>
<dbReference type="CDD" id="cd13399">
    <property type="entry name" value="Slt35-like"/>
    <property type="match status" value="1"/>
</dbReference>
<feature type="domain" description="Transglycosylase SLT" evidence="3">
    <location>
        <begin position="151"/>
        <end position="199"/>
    </location>
</feature>
<evidence type="ECO:0000313" key="5">
    <source>
        <dbReference type="Proteomes" id="UP000674084"/>
    </source>
</evidence>
<accession>A0ABS5DB74</accession>
<comment type="caution">
    <text evidence="4">The sequence shown here is derived from an EMBL/GenBank/DDBJ whole genome shotgun (WGS) entry which is preliminary data.</text>
</comment>
<dbReference type="Gene3D" id="1.10.530.10">
    <property type="match status" value="1"/>
</dbReference>
<dbReference type="PANTHER" id="PTHR30163">
    <property type="entry name" value="MEMBRANE-BOUND LYTIC MUREIN TRANSGLYCOSYLASE B"/>
    <property type="match status" value="1"/>
</dbReference>
<feature type="signal peptide" evidence="2">
    <location>
        <begin position="1"/>
        <end position="17"/>
    </location>
</feature>
<organism evidence="4 5">
    <name type="scientific">Saccharopolyspora endophytica</name>
    <dbReference type="NCBI Taxonomy" id="543886"/>
    <lineage>
        <taxon>Bacteria</taxon>
        <taxon>Bacillati</taxon>
        <taxon>Actinomycetota</taxon>
        <taxon>Actinomycetes</taxon>
        <taxon>Pseudonocardiales</taxon>
        <taxon>Pseudonocardiaceae</taxon>
        <taxon>Saccharopolyspora</taxon>
    </lineage>
</organism>
<evidence type="ECO:0000256" key="2">
    <source>
        <dbReference type="SAM" id="SignalP"/>
    </source>
</evidence>
<dbReference type="Proteomes" id="UP000674084">
    <property type="component" value="Unassembled WGS sequence"/>
</dbReference>
<reference evidence="4 5" key="1">
    <citation type="submission" date="2021-04" db="EMBL/GenBank/DDBJ databases">
        <title>Whole-genome sequencing of Saccharopolyspora endophytica KCTC 19397.</title>
        <authorList>
            <person name="Ay H."/>
            <person name="Saygin H."/>
            <person name="Sahin N."/>
        </authorList>
    </citation>
    <scope>NUCLEOTIDE SEQUENCE [LARGE SCALE GENOMIC DNA]</scope>
    <source>
        <strain evidence="4 5">KCTC 19397</strain>
    </source>
</reference>
<proteinExistence type="predicted"/>
<evidence type="ECO:0000313" key="4">
    <source>
        <dbReference type="EMBL" id="MBQ0923544.1"/>
    </source>
</evidence>
<dbReference type="InterPro" id="IPR023346">
    <property type="entry name" value="Lysozyme-like_dom_sf"/>
</dbReference>
<feature type="compositionally biased region" description="Pro residues" evidence="1">
    <location>
        <begin position="271"/>
        <end position="280"/>
    </location>
</feature>
<name>A0ABS5DB74_9PSEU</name>
<feature type="compositionally biased region" description="Low complexity" evidence="1">
    <location>
        <begin position="258"/>
        <end position="270"/>
    </location>
</feature>
<gene>
    <name evidence="4" type="ORF">KBO27_06290</name>
</gene>
<feature type="chain" id="PRO_5047133216" evidence="2">
    <location>
        <begin position="18"/>
        <end position="353"/>
    </location>
</feature>
<dbReference type="EMBL" id="JAGPXE010000002">
    <property type="protein sequence ID" value="MBQ0923544.1"/>
    <property type="molecule type" value="Genomic_DNA"/>
</dbReference>
<dbReference type="Pfam" id="PF13406">
    <property type="entry name" value="SLT_2"/>
    <property type="match status" value="1"/>
</dbReference>
<keyword evidence="5" id="KW-1185">Reference proteome</keyword>
<sequence>MWCYQAAALVGMLALSAADQTSWVGESNVEATGSNAARPMPQNPTEPPLPVAGPHAAVLTSGGQALKSSAGPTAPKYGIPATVLDSYLRAVDVQQRENPGCRIAWSLLAGIGKVESGHARGGDVTSDGDLIHPIYGPSLNGTNNTASIPGEGGWARAAGSMQFIPSSWERWGADGNHDGATDPQNVYDASLAASRYLCAGGRDLSTPGDLRAAIFSYNHSGDYVNLVLRWMSAYETGGGGVPDQHASSDLLQLAAFDSDSNAGSDSSSPETAPPPPPPAAEQPQDPEPPQDDNGGEPAPAPPPAPEPEPEVPVLAPVREVLPPPVNESLAPVVKPVEQVVGAAPLPNILGDGR</sequence>
<dbReference type="PANTHER" id="PTHR30163:SF8">
    <property type="entry name" value="LYTIC MUREIN TRANSGLYCOSYLASE"/>
    <property type="match status" value="1"/>
</dbReference>
<protein>
    <submittedName>
        <fullName evidence="4">Lytic transglycosylase domain-containing protein</fullName>
    </submittedName>
</protein>
<dbReference type="InterPro" id="IPR031304">
    <property type="entry name" value="SLT_2"/>
</dbReference>
<dbReference type="SUPFAM" id="SSF53955">
    <property type="entry name" value="Lysozyme-like"/>
    <property type="match status" value="1"/>
</dbReference>
<dbReference type="InterPro" id="IPR043426">
    <property type="entry name" value="MltB-like"/>
</dbReference>
<evidence type="ECO:0000259" key="3">
    <source>
        <dbReference type="Pfam" id="PF13406"/>
    </source>
</evidence>